<accession>A0AA41PYC5</accession>
<dbReference type="PROSITE" id="PS50943">
    <property type="entry name" value="HTH_CROC1"/>
    <property type="match status" value="1"/>
</dbReference>
<dbReference type="InterPro" id="IPR010982">
    <property type="entry name" value="Lambda_DNA-bd_dom_sf"/>
</dbReference>
<feature type="compositionally biased region" description="Low complexity" evidence="1">
    <location>
        <begin position="103"/>
        <end position="115"/>
    </location>
</feature>
<dbReference type="RefSeq" id="WP_235052027.1">
    <property type="nucleotide sequence ID" value="NZ_JAKFHA010000005.1"/>
</dbReference>
<reference evidence="3" key="1">
    <citation type="submission" date="2022-01" db="EMBL/GenBank/DDBJ databases">
        <title>Genome-Based Taxonomic Classification of the Phylum Actinobacteria.</title>
        <authorList>
            <person name="Gao Y."/>
        </authorList>
    </citation>
    <scope>NUCLEOTIDE SEQUENCE</scope>
    <source>
        <strain evidence="3">KLBMP 8922</strain>
    </source>
</reference>
<feature type="compositionally biased region" description="Basic and acidic residues" evidence="1">
    <location>
        <begin position="127"/>
        <end position="138"/>
    </location>
</feature>
<protein>
    <submittedName>
        <fullName evidence="3">Helix-turn-helix domain-containing protein</fullName>
    </submittedName>
</protein>
<dbReference type="Gene3D" id="1.10.260.40">
    <property type="entry name" value="lambda repressor-like DNA-binding domains"/>
    <property type="match status" value="1"/>
</dbReference>
<dbReference type="InterPro" id="IPR001387">
    <property type="entry name" value="Cro/C1-type_HTH"/>
</dbReference>
<feature type="region of interest" description="Disordered" evidence="1">
    <location>
        <begin position="97"/>
        <end position="169"/>
    </location>
</feature>
<gene>
    <name evidence="3" type="ORF">LZ495_11595</name>
</gene>
<dbReference type="SUPFAM" id="SSF47413">
    <property type="entry name" value="lambda repressor-like DNA-binding domains"/>
    <property type="match status" value="1"/>
</dbReference>
<dbReference type="PANTHER" id="PTHR35010:SF2">
    <property type="entry name" value="BLL4672 PROTEIN"/>
    <property type="match status" value="1"/>
</dbReference>
<dbReference type="AlphaFoldDB" id="A0AA41PYC5"/>
<proteinExistence type="predicted"/>
<dbReference type="Pfam" id="PF13560">
    <property type="entry name" value="HTH_31"/>
    <property type="match status" value="1"/>
</dbReference>
<evidence type="ECO:0000313" key="3">
    <source>
        <dbReference type="EMBL" id="MCF2527857.1"/>
    </source>
</evidence>
<evidence type="ECO:0000256" key="1">
    <source>
        <dbReference type="SAM" id="MobiDB-lite"/>
    </source>
</evidence>
<evidence type="ECO:0000259" key="2">
    <source>
        <dbReference type="PROSITE" id="PS50943"/>
    </source>
</evidence>
<comment type="caution">
    <text evidence="3">The sequence shown here is derived from an EMBL/GenBank/DDBJ whole genome shotgun (WGS) entry which is preliminary data.</text>
</comment>
<dbReference type="Pfam" id="PF17765">
    <property type="entry name" value="MLTR_LBD"/>
    <property type="match status" value="1"/>
</dbReference>
<organism evidence="3 4">
    <name type="scientific">Yinghuangia soli</name>
    <dbReference type="NCBI Taxonomy" id="2908204"/>
    <lineage>
        <taxon>Bacteria</taxon>
        <taxon>Bacillati</taxon>
        <taxon>Actinomycetota</taxon>
        <taxon>Actinomycetes</taxon>
        <taxon>Kitasatosporales</taxon>
        <taxon>Streptomycetaceae</taxon>
        <taxon>Yinghuangia</taxon>
    </lineage>
</organism>
<dbReference type="InterPro" id="IPR041413">
    <property type="entry name" value="MLTR_LBD"/>
</dbReference>
<dbReference type="CDD" id="cd00093">
    <property type="entry name" value="HTH_XRE"/>
    <property type="match status" value="1"/>
</dbReference>
<sequence>MADRTELGAFLVSRRARLRPEDTGLPDYGGRRRVAGLRREEVAQLAGVSTAHYTRLEQGRGDSVSDEVLSAIGRALRLDADEAAYLRAIARRPAVCAEPPVSPEAGTAAEPGADPEAGRGAGPEARAGAEPRTGRETDPETDPEADPEARTGARTGAHPEPGAEPGLADVPDRWRHLLGSLVLTPALLIGRHTQIVAWNPLASAVFGDLDAYAPGRRTFTHLLFAAPDRHALFGAGWEQAAYAHVAHLRVLLGRFLGDRELAGHITEMRRSSPDFARMWGEHPVARLRDRTYVLHHASAGELVLHATLLALPDAPDCVGLDVFAAKPGSRTETALRGLGEAERMPAVRI</sequence>
<dbReference type="PANTHER" id="PTHR35010">
    <property type="entry name" value="BLL4672 PROTEIN-RELATED"/>
    <property type="match status" value="1"/>
</dbReference>
<name>A0AA41PYC5_9ACTN</name>
<dbReference type="EMBL" id="JAKFHA010000005">
    <property type="protein sequence ID" value="MCF2527857.1"/>
    <property type="molecule type" value="Genomic_DNA"/>
</dbReference>
<dbReference type="SMART" id="SM00530">
    <property type="entry name" value="HTH_XRE"/>
    <property type="match status" value="1"/>
</dbReference>
<keyword evidence="4" id="KW-1185">Reference proteome</keyword>
<feature type="domain" description="HTH cro/C1-type" evidence="2">
    <location>
        <begin position="32"/>
        <end position="83"/>
    </location>
</feature>
<evidence type="ECO:0000313" key="4">
    <source>
        <dbReference type="Proteomes" id="UP001165378"/>
    </source>
</evidence>
<dbReference type="Proteomes" id="UP001165378">
    <property type="component" value="Unassembled WGS sequence"/>
</dbReference>
<dbReference type="Gene3D" id="3.30.450.180">
    <property type="match status" value="1"/>
</dbReference>
<dbReference type="GO" id="GO:0003677">
    <property type="term" value="F:DNA binding"/>
    <property type="evidence" value="ECO:0007669"/>
    <property type="project" value="InterPro"/>
</dbReference>